<dbReference type="PANTHER" id="PTHR12842:SF6">
    <property type="entry name" value="FI01459P"/>
    <property type="match status" value="1"/>
</dbReference>
<reference evidence="4" key="1">
    <citation type="submission" date="2023-10" db="EMBL/GenBank/DDBJ databases">
        <title>Genome assemblies of two species of porcelain crab, Petrolisthes cinctipes and Petrolisthes manimaculis (Anomura: Porcellanidae).</title>
        <authorList>
            <person name="Angst P."/>
        </authorList>
    </citation>
    <scope>NUCLEOTIDE SEQUENCE</scope>
    <source>
        <strain evidence="4">PB745_01</strain>
        <tissue evidence="4">Gill</tissue>
    </source>
</reference>
<comment type="caution">
    <text evidence="4">The sequence shown here is derived from an EMBL/GenBank/DDBJ whole genome shotgun (WGS) entry which is preliminary data.</text>
</comment>
<protein>
    <submittedName>
        <fullName evidence="4">Uncharacterized protein</fullName>
    </submittedName>
</protein>
<accession>A0AAE1KN94</accession>
<sequence>MSSESDDDFLSADEGSDDDECTDLPPPPTLEHQQQPAGEGTIGRAGEVKERFDTQAKITKTENESSDDDDDDGGNDADIDDTGDDDDGVVPSTATRVLDEWNITGDDDPDPEVLAPTLVTPNDEESNLKASEITTGIVDEVKDVESREESSRVLKEDATASDTSDQQEIIESQKWEEKSERPVEKKKKNDGESESNKVATEDCTNTLQKLHISDKIESRNCSQLEELNESASIKEDTRRKDLNIDNDVKEMESNSKQDKGGVETESLEATSDSIPDRPKPERHTTSSAMEGNDTSADPTAKKPRESKIGRKKPREKLGERLGGARKLGARVLNKKLEGISSDDIVASGVSERESCLRQNTDTKLHSQDGGWERKESTGTKADEKRQQEEELRWLQAHALSQPQETRTEDSGGWGNAWGGWGSSLLSAASTFTREVGRGVGTVMETVESGLGVPDPETMAQEMAQQEKKQLSESQAPSSGGSEKGSSSQDKQDDGNYTSLQEPAGDSGSDGGGMWFGSLVSGVSGALESASNKVLMGGLDTLEVIGRKAMDVIQEGDPGLRKKRAVLTNVKPNLSQVLQDARLRAEEERDGSVGVDRQQQKQQQVMFETAWDRTEGVVHLEALTLVARQCENKMSGLINTLPHYVLDMIQTNNAKIKSTCAMEEEESLEGDLAQHIAAVITATTLPLGTTKICQAWSQVQEVWQKEGVDEEELYTTLAEMVSQLVALIHKAAELALITPQADPLKLAAQFKELSSGVCGSLEGTADQVCGTITTKEAHNTDSHINNTITNIYLQVSHSNSYVQQSMGCLSTVLQHANVKRVAAQL</sequence>
<comment type="similarity">
    <text evidence="1">Belongs to the FAM114 family.</text>
</comment>
<feature type="compositionally biased region" description="Basic and acidic residues" evidence="3">
    <location>
        <begin position="232"/>
        <end position="262"/>
    </location>
</feature>
<dbReference type="PANTHER" id="PTHR12842">
    <property type="entry name" value="FI01459P"/>
    <property type="match status" value="1"/>
</dbReference>
<feature type="compositionally biased region" description="Low complexity" evidence="3">
    <location>
        <begin position="477"/>
        <end position="488"/>
    </location>
</feature>
<gene>
    <name evidence="4" type="ORF">Pcinc_017663</name>
</gene>
<feature type="compositionally biased region" description="Basic and acidic residues" evidence="3">
    <location>
        <begin position="171"/>
        <end position="195"/>
    </location>
</feature>
<evidence type="ECO:0000313" key="4">
    <source>
        <dbReference type="EMBL" id="KAK3877628.1"/>
    </source>
</evidence>
<feature type="compositionally biased region" description="Polar residues" evidence="3">
    <location>
        <begin position="160"/>
        <end position="170"/>
    </location>
</feature>
<feature type="compositionally biased region" description="Basic and acidic residues" evidence="3">
    <location>
        <begin position="139"/>
        <end position="158"/>
    </location>
</feature>
<feature type="region of interest" description="Disordered" evidence="3">
    <location>
        <begin position="460"/>
        <end position="511"/>
    </location>
</feature>
<feature type="compositionally biased region" description="Polar residues" evidence="3">
    <location>
        <begin position="285"/>
        <end position="297"/>
    </location>
</feature>
<dbReference type="AlphaFoldDB" id="A0AAE1KN94"/>
<dbReference type="Pfam" id="PF05334">
    <property type="entry name" value="DUF719"/>
    <property type="match status" value="1"/>
</dbReference>
<feature type="compositionally biased region" description="Basic and acidic residues" evidence="3">
    <location>
        <begin position="46"/>
        <end position="63"/>
    </location>
</feature>
<evidence type="ECO:0000256" key="1">
    <source>
        <dbReference type="ARBA" id="ARBA00006903"/>
    </source>
</evidence>
<feature type="compositionally biased region" description="Basic and acidic residues" evidence="3">
    <location>
        <begin position="350"/>
        <end position="392"/>
    </location>
</feature>
<feature type="region of interest" description="Disordered" evidence="3">
    <location>
        <begin position="1"/>
        <end position="418"/>
    </location>
</feature>
<evidence type="ECO:0000256" key="3">
    <source>
        <dbReference type="SAM" id="MobiDB-lite"/>
    </source>
</evidence>
<dbReference type="InterPro" id="IPR007998">
    <property type="entry name" value="DUF719"/>
</dbReference>
<feature type="compositionally biased region" description="Polar residues" evidence="3">
    <location>
        <begin position="196"/>
        <end position="208"/>
    </location>
</feature>
<organism evidence="4 5">
    <name type="scientific">Petrolisthes cinctipes</name>
    <name type="common">Flat porcelain crab</name>
    <dbReference type="NCBI Taxonomy" id="88211"/>
    <lineage>
        <taxon>Eukaryota</taxon>
        <taxon>Metazoa</taxon>
        <taxon>Ecdysozoa</taxon>
        <taxon>Arthropoda</taxon>
        <taxon>Crustacea</taxon>
        <taxon>Multicrustacea</taxon>
        <taxon>Malacostraca</taxon>
        <taxon>Eumalacostraca</taxon>
        <taxon>Eucarida</taxon>
        <taxon>Decapoda</taxon>
        <taxon>Pleocyemata</taxon>
        <taxon>Anomura</taxon>
        <taxon>Galatheoidea</taxon>
        <taxon>Porcellanidae</taxon>
        <taxon>Petrolisthes</taxon>
    </lineage>
</organism>
<name>A0AAE1KN94_PETCI</name>
<evidence type="ECO:0000256" key="2">
    <source>
        <dbReference type="ARBA" id="ARBA00022553"/>
    </source>
</evidence>
<feature type="compositionally biased region" description="Acidic residues" evidence="3">
    <location>
        <begin position="1"/>
        <end position="22"/>
    </location>
</feature>
<evidence type="ECO:0000313" key="5">
    <source>
        <dbReference type="Proteomes" id="UP001286313"/>
    </source>
</evidence>
<feature type="compositionally biased region" description="Basic and acidic residues" evidence="3">
    <location>
        <begin position="299"/>
        <end position="308"/>
    </location>
</feature>
<feature type="compositionally biased region" description="Polar residues" evidence="3">
    <location>
        <begin position="219"/>
        <end position="231"/>
    </location>
</feature>
<keyword evidence="5" id="KW-1185">Reference proteome</keyword>
<feature type="compositionally biased region" description="Acidic residues" evidence="3">
    <location>
        <begin position="64"/>
        <end position="88"/>
    </location>
</feature>
<proteinExistence type="inferred from homology"/>
<feature type="compositionally biased region" description="Basic and acidic residues" evidence="3">
    <location>
        <begin position="274"/>
        <end position="284"/>
    </location>
</feature>
<keyword evidence="2" id="KW-0597">Phosphoprotein</keyword>
<dbReference type="EMBL" id="JAWQEG010001648">
    <property type="protein sequence ID" value="KAK3877628.1"/>
    <property type="molecule type" value="Genomic_DNA"/>
</dbReference>
<dbReference type="Proteomes" id="UP001286313">
    <property type="component" value="Unassembled WGS sequence"/>
</dbReference>